<dbReference type="EMBL" id="CABDVL010000003">
    <property type="protein sequence ID" value="VTM58595.1"/>
    <property type="molecule type" value="Genomic_DNA"/>
</dbReference>
<keyword evidence="10" id="KW-0456">Lyase</keyword>
<keyword evidence="4 8" id="KW-1133">Transmembrane helix</keyword>
<evidence type="ECO:0000313" key="10">
    <source>
        <dbReference type="EMBL" id="VTM58595.1"/>
    </source>
</evidence>
<feature type="transmembrane region" description="Helical" evidence="8">
    <location>
        <begin position="258"/>
        <end position="281"/>
    </location>
</feature>
<feature type="transmembrane region" description="Helical" evidence="8">
    <location>
        <begin position="137"/>
        <end position="158"/>
    </location>
</feature>
<evidence type="ECO:0000256" key="2">
    <source>
        <dbReference type="ARBA" id="ARBA00022475"/>
    </source>
</evidence>
<dbReference type="AlphaFoldDB" id="A0A4P0YE24"/>
<comment type="subcellular location">
    <subcellularLocation>
        <location evidence="1">Cell membrane</location>
        <topology evidence="1">Multi-pass membrane protein</topology>
    </subcellularLocation>
    <subcellularLocation>
        <location evidence="7">Membrane</location>
        <topology evidence="7">Multi-pass membrane protein</topology>
    </subcellularLocation>
</comment>
<evidence type="ECO:0000256" key="8">
    <source>
        <dbReference type="SAM" id="Phobius"/>
    </source>
</evidence>
<feature type="transmembrane region" description="Helical" evidence="8">
    <location>
        <begin position="293"/>
        <end position="312"/>
    </location>
</feature>
<evidence type="ECO:0000256" key="4">
    <source>
        <dbReference type="ARBA" id="ARBA00022989"/>
    </source>
</evidence>
<dbReference type="PANTHER" id="PTHR42682">
    <property type="entry name" value="HYDROGENASE-4 COMPONENT F"/>
    <property type="match status" value="1"/>
</dbReference>
<dbReference type="GO" id="GO:0016829">
    <property type="term" value="F:lyase activity"/>
    <property type="evidence" value="ECO:0007669"/>
    <property type="project" value="UniProtKB-KW"/>
</dbReference>
<keyword evidence="6 8" id="KW-0472">Membrane</keyword>
<dbReference type="GO" id="GO:0005886">
    <property type="term" value="C:plasma membrane"/>
    <property type="evidence" value="ECO:0007669"/>
    <property type="project" value="UniProtKB-SubCell"/>
</dbReference>
<dbReference type="InterPro" id="IPR052175">
    <property type="entry name" value="ComplexI-like_HydComp"/>
</dbReference>
<keyword evidence="2" id="KW-1003">Cell membrane</keyword>
<evidence type="ECO:0000256" key="6">
    <source>
        <dbReference type="ARBA" id="ARBA00023136"/>
    </source>
</evidence>
<organism evidence="10">
    <name type="scientific">Klebsiella pneumoniae</name>
    <dbReference type="NCBI Taxonomy" id="573"/>
    <lineage>
        <taxon>Bacteria</taxon>
        <taxon>Pseudomonadati</taxon>
        <taxon>Pseudomonadota</taxon>
        <taxon>Gammaproteobacteria</taxon>
        <taxon>Enterobacterales</taxon>
        <taxon>Enterobacteriaceae</taxon>
        <taxon>Klebsiella/Raoultella group</taxon>
        <taxon>Klebsiella</taxon>
        <taxon>Klebsiella pneumoniae complex</taxon>
    </lineage>
</organism>
<dbReference type="Proteomes" id="UP000507695">
    <property type="component" value="Unassembled WGS sequence"/>
</dbReference>
<feature type="transmembrane region" description="Helical" evidence="8">
    <location>
        <begin position="6"/>
        <end position="26"/>
    </location>
</feature>
<protein>
    <submittedName>
        <fullName evidence="10">Formate hydrogenlyase subunit 3</fullName>
        <ecNumber evidence="10">1.-.-.-</ecNumber>
    </submittedName>
</protein>
<feature type="transmembrane region" description="Helical" evidence="8">
    <location>
        <begin position="318"/>
        <end position="336"/>
    </location>
</feature>
<feature type="transmembrane region" description="Helical" evidence="8">
    <location>
        <begin position="197"/>
        <end position="218"/>
    </location>
</feature>
<name>A0A4P0YE24_KLEPN</name>
<feature type="transmembrane region" description="Helical" evidence="8">
    <location>
        <begin position="230"/>
        <end position="252"/>
    </location>
</feature>
<evidence type="ECO:0000256" key="7">
    <source>
        <dbReference type="RuleBase" id="RU000320"/>
    </source>
</evidence>
<accession>A0A4P0YE24</accession>
<dbReference type="GO" id="GO:0016491">
    <property type="term" value="F:oxidoreductase activity"/>
    <property type="evidence" value="ECO:0007669"/>
    <property type="project" value="UniProtKB-KW"/>
</dbReference>
<sequence>MSVIGLVNQAVAWYAASAVLAFLFAMRKPLSGAIAGIGGAVASAMLVVAGGAALLMPERIHGGMLQFLHLTIRVGGVNALWLLAIGLSALPVSLFNISWHRHPQVKANGPLVNLLLAAATCAVVVTNIGSLVVMAEIMALCAAFLTGCAASGKLWFALGRLGTLLMAWTCWLVWSTYGTLELAQINLQAVDMMQNPLLWLPGLVGFALLAGAIPLHGWAPQAHAGASAPAAALFSTVVMKVGLYGMLTVSLAGGVPPLWWGVMLLALGMITAFIGGLYALMEHNIQRLLAYHTLENIGIILLGLGAFVTGVATRNSTLMVLGFIGGMYHLINHSLFKNHAVPRCRSGVVPHRSSRYREAGRHR</sequence>
<proteinExistence type="predicted"/>
<evidence type="ECO:0000256" key="5">
    <source>
        <dbReference type="ARBA" id="ARBA00023002"/>
    </source>
</evidence>
<dbReference type="InterPro" id="IPR001750">
    <property type="entry name" value="ND/Mrp_TM"/>
</dbReference>
<keyword evidence="5 10" id="KW-0560">Oxidoreductase</keyword>
<evidence type="ECO:0000256" key="3">
    <source>
        <dbReference type="ARBA" id="ARBA00022692"/>
    </source>
</evidence>
<feature type="transmembrane region" description="Helical" evidence="8">
    <location>
        <begin position="165"/>
        <end position="185"/>
    </location>
</feature>
<feature type="transmembrane region" description="Helical" evidence="8">
    <location>
        <begin position="111"/>
        <end position="131"/>
    </location>
</feature>
<reference evidence="10" key="1">
    <citation type="submission" date="2019-04" db="EMBL/GenBank/DDBJ databases">
        <authorList>
            <consortium name="Pathogen Informatics"/>
        </authorList>
    </citation>
    <scope>NUCLEOTIDE SEQUENCE</scope>
    <source>
        <strain evidence="10">NCTC9183</strain>
    </source>
</reference>
<dbReference type="Pfam" id="PF00361">
    <property type="entry name" value="Proton_antipo_M"/>
    <property type="match status" value="1"/>
</dbReference>
<keyword evidence="3 7" id="KW-0812">Transmembrane</keyword>
<dbReference type="PANTHER" id="PTHR42682:SF3">
    <property type="entry name" value="FORMATE HYDROGENLYASE SUBUNIT 3-RELATED"/>
    <property type="match status" value="1"/>
</dbReference>
<feature type="domain" description="NADH:quinone oxidoreductase/Mrp antiporter transmembrane" evidence="9">
    <location>
        <begin position="150"/>
        <end position="316"/>
    </location>
</feature>
<feature type="transmembrane region" description="Helical" evidence="8">
    <location>
        <begin position="33"/>
        <end position="56"/>
    </location>
</feature>
<dbReference type="EC" id="1.-.-.-" evidence="10"/>
<feature type="transmembrane region" description="Helical" evidence="8">
    <location>
        <begin position="76"/>
        <end position="99"/>
    </location>
</feature>
<evidence type="ECO:0000256" key="1">
    <source>
        <dbReference type="ARBA" id="ARBA00004651"/>
    </source>
</evidence>
<evidence type="ECO:0000259" key="9">
    <source>
        <dbReference type="Pfam" id="PF00361"/>
    </source>
</evidence>
<gene>
    <name evidence="10" type="primary">hyfB_2</name>
    <name evidence="10" type="ORF">NCTC9183_05623</name>
</gene>